<dbReference type="PANTHER" id="PTHR30055">
    <property type="entry name" value="HTH-TYPE TRANSCRIPTIONAL REGULATOR RUTR"/>
    <property type="match status" value="1"/>
</dbReference>
<feature type="DNA-binding region" description="H-T-H motif" evidence="4">
    <location>
        <begin position="36"/>
        <end position="55"/>
    </location>
</feature>
<evidence type="ECO:0000256" key="3">
    <source>
        <dbReference type="ARBA" id="ARBA00023163"/>
    </source>
</evidence>
<keyword evidence="2 4" id="KW-0238">DNA-binding</keyword>
<dbReference type="PRINTS" id="PR00455">
    <property type="entry name" value="HTHTETR"/>
</dbReference>
<dbReference type="EMBL" id="LQRA01000088">
    <property type="protein sequence ID" value="KZE73707.1"/>
    <property type="molecule type" value="Genomic_DNA"/>
</dbReference>
<accession>A0A163UR92</accession>
<dbReference type="eggNOG" id="COG1309">
    <property type="taxonomic scope" value="Bacteria"/>
</dbReference>
<name>A0A163UR92_9BACL</name>
<dbReference type="InterPro" id="IPR001647">
    <property type="entry name" value="HTH_TetR"/>
</dbReference>
<dbReference type="GO" id="GO:0045892">
    <property type="term" value="P:negative regulation of DNA-templated transcription"/>
    <property type="evidence" value="ECO:0007669"/>
    <property type="project" value="UniProtKB-ARBA"/>
</dbReference>
<dbReference type="STRING" id="1007103.GCA_000213315_03634"/>
<keyword evidence="1" id="KW-0805">Transcription regulation</keyword>
<dbReference type="Pfam" id="PF00440">
    <property type="entry name" value="TetR_N"/>
    <property type="match status" value="1"/>
</dbReference>
<evidence type="ECO:0000256" key="4">
    <source>
        <dbReference type="PROSITE-ProRule" id="PRU00335"/>
    </source>
</evidence>
<protein>
    <submittedName>
        <fullName evidence="6">Transcriptional regulator</fullName>
    </submittedName>
</protein>
<dbReference type="PROSITE" id="PS01081">
    <property type="entry name" value="HTH_TETR_1"/>
    <property type="match status" value="1"/>
</dbReference>
<dbReference type="InterPro" id="IPR050109">
    <property type="entry name" value="HTH-type_TetR-like_transc_reg"/>
</dbReference>
<keyword evidence="3" id="KW-0804">Transcription</keyword>
<proteinExistence type="predicted"/>
<dbReference type="PROSITE" id="PS50977">
    <property type="entry name" value="HTH_TETR_2"/>
    <property type="match status" value="1"/>
</dbReference>
<evidence type="ECO:0000256" key="1">
    <source>
        <dbReference type="ARBA" id="ARBA00023015"/>
    </source>
</evidence>
<dbReference type="OrthoDB" id="2373640at2"/>
<gene>
    <name evidence="6" type="ORF">AV654_03780</name>
</gene>
<keyword evidence="7" id="KW-1185">Reference proteome</keyword>
<dbReference type="InterPro" id="IPR009057">
    <property type="entry name" value="Homeodomain-like_sf"/>
</dbReference>
<comment type="caution">
    <text evidence="6">The sequence shown here is derived from an EMBL/GenBank/DDBJ whole genome shotgun (WGS) entry which is preliminary data.</text>
</comment>
<dbReference type="SUPFAM" id="SSF46689">
    <property type="entry name" value="Homeodomain-like"/>
    <property type="match status" value="1"/>
</dbReference>
<dbReference type="RefSeq" id="WP_063186561.1">
    <property type="nucleotide sequence ID" value="NZ_CP121215.1"/>
</dbReference>
<dbReference type="AlphaFoldDB" id="A0A163UR92"/>
<sequence>MPRTPEENERIRRAARDKILHAATELFIEKGFHSASIDDVAKRADISKGLLYNYFKGKEELLAAMVDLRIEEVLEVMQAAAAKETPAEQLRHIVEGALDNVREQPEVFRFYLNLFTCPRQDEVVARHGNRLLGAYAEQFEAQCEMFGKLGAPDPRKRSLHFSSTLQGIMLMYTNYPSGFPLDDMKAQTIEEFCGNRNLQPDGS</sequence>
<dbReference type="InterPro" id="IPR023772">
    <property type="entry name" value="DNA-bd_HTH_TetR-type_CS"/>
</dbReference>
<dbReference type="FunFam" id="1.10.10.60:FF:000141">
    <property type="entry name" value="TetR family transcriptional regulator"/>
    <property type="match status" value="1"/>
</dbReference>
<dbReference type="Proteomes" id="UP000076563">
    <property type="component" value="Unassembled WGS sequence"/>
</dbReference>
<dbReference type="GO" id="GO:0000976">
    <property type="term" value="F:transcription cis-regulatory region binding"/>
    <property type="evidence" value="ECO:0007669"/>
    <property type="project" value="TreeGrafter"/>
</dbReference>
<evidence type="ECO:0000259" key="5">
    <source>
        <dbReference type="PROSITE" id="PS50977"/>
    </source>
</evidence>
<dbReference type="PANTHER" id="PTHR30055:SF234">
    <property type="entry name" value="HTH-TYPE TRANSCRIPTIONAL REGULATOR BETI"/>
    <property type="match status" value="1"/>
</dbReference>
<evidence type="ECO:0000313" key="7">
    <source>
        <dbReference type="Proteomes" id="UP000076563"/>
    </source>
</evidence>
<feature type="domain" description="HTH tetR-type" evidence="5">
    <location>
        <begin position="13"/>
        <end position="73"/>
    </location>
</feature>
<evidence type="ECO:0000313" key="6">
    <source>
        <dbReference type="EMBL" id="KZE73707.1"/>
    </source>
</evidence>
<dbReference type="InterPro" id="IPR036271">
    <property type="entry name" value="Tet_transcr_reg_TetR-rel_C_sf"/>
</dbReference>
<dbReference type="SUPFAM" id="SSF48498">
    <property type="entry name" value="Tetracyclin repressor-like, C-terminal domain"/>
    <property type="match status" value="1"/>
</dbReference>
<dbReference type="Gene3D" id="1.10.357.10">
    <property type="entry name" value="Tetracycline Repressor, domain 2"/>
    <property type="match status" value="1"/>
</dbReference>
<evidence type="ECO:0000256" key="2">
    <source>
        <dbReference type="ARBA" id="ARBA00023125"/>
    </source>
</evidence>
<organism evidence="6 7">
    <name type="scientific">Paenibacillus elgii</name>
    <dbReference type="NCBI Taxonomy" id="189691"/>
    <lineage>
        <taxon>Bacteria</taxon>
        <taxon>Bacillati</taxon>
        <taxon>Bacillota</taxon>
        <taxon>Bacilli</taxon>
        <taxon>Bacillales</taxon>
        <taxon>Paenibacillaceae</taxon>
        <taxon>Paenibacillus</taxon>
    </lineage>
</organism>
<dbReference type="GO" id="GO:0003700">
    <property type="term" value="F:DNA-binding transcription factor activity"/>
    <property type="evidence" value="ECO:0007669"/>
    <property type="project" value="TreeGrafter"/>
</dbReference>
<reference evidence="7" key="1">
    <citation type="submission" date="2016-01" db="EMBL/GenBank/DDBJ databases">
        <title>Draft genome of Chromobacterium sp. F49.</title>
        <authorList>
            <person name="Hong K.W."/>
        </authorList>
    </citation>
    <scope>NUCLEOTIDE SEQUENCE [LARGE SCALE GENOMIC DNA]</scope>
    <source>
        <strain evidence="7">M63</strain>
    </source>
</reference>